<dbReference type="AlphaFoldDB" id="A0A554RI26"/>
<evidence type="ECO:0000313" key="4">
    <source>
        <dbReference type="Proteomes" id="UP000316988"/>
    </source>
</evidence>
<dbReference type="InterPro" id="IPR004843">
    <property type="entry name" value="Calcineurin-like_PHP"/>
</dbReference>
<feature type="transmembrane region" description="Helical" evidence="1">
    <location>
        <begin position="125"/>
        <end position="143"/>
    </location>
</feature>
<evidence type="ECO:0000313" key="3">
    <source>
        <dbReference type="EMBL" id="TSD53680.1"/>
    </source>
</evidence>
<evidence type="ECO:0000256" key="1">
    <source>
        <dbReference type="SAM" id="Phobius"/>
    </source>
</evidence>
<keyword evidence="1" id="KW-0812">Transmembrane</keyword>
<evidence type="ECO:0000259" key="2">
    <source>
        <dbReference type="Pfam" id="PF00149"/>
    </source>
</evidence>
<feature type="transmembrane region" description="Helical" evidence="1">
    <location>
        <begin position="164"/>
        <end position="183"/>
    </location>
</feature>
<dbReference type="CDD" id="cd00838">
    <property type="entry name" value="MPP_superfamily"/>
    <property type="match status" value="1"/>
</dbReference>
<dbReference type="Pfam" id="PF00149">
    <property type="entry name" value="Metallophos"/>
    <property type="match status" value="1"/>
</dbReference>
<dbReference type="GO" id="GO:0016787">
    <property type="term" value="F:hydrolase activity"/>
    <property type="evidence" value="ECO:0007669"/>
    <property type="project" value="InterPro"/>
</dbReference>
<dbReference type="SUPFAM" id="SSF56300">
    <property type="entry name" value="Metallo-dependent phosphatases"/>
    <property type="match status" value="1"/>
</dbReference>
<protein>
    <submittedName>
        <fullName evidence="3">Metallophosphoesterase</fullName>
    </submittedName>
</protein>
<name>A0A554RI26_9ACTN</name>
<proteinExistence type="predicted"/>
<organism evidence="3 4">
    <name type="scientific">Aeromicrobium piscarium</name>
    <dbReference type="NCBI Taxonomy" id="2590901"/>
    <lineage>
        <taxon>Bacteria</taxon>
        <taxon>Bacillati</taxon>
        <taxon>Actinomycetota</taxon>
        <taxon>Actinomycetes</taxon>
        <taxon>Propionibacteriales</taxon>
        <taxon>Nocardioidaceae</taxon>
        <taxon>Aeromicrobium</taxon>
    </lineage>
</organism>
<accession>A0A554RI26</accession>
<feature type="transmembrane region" description="Helical" evidence="1">
    <location>
        <begin position="12"/>
        <end position="34"/>
    </location>
</feature>
<comment type="caution">
    <text evidence="3">The sequence shown here is derived from an EMBL/GenBank/DDBJ whole genome shotgun (WGS) entry which is preliminary data.</text>
</comment>
<sequence length="528" mass="55039">MATGGVMTRRVLAIVGLVLAGLVVGVWVTTASFLHTERTVTIGAHNATVNGNLDGLATVQAGPLLPEFRISTDAPLGIGADIVLRDSPITNFEQILAQDAAIAAAPEGEIAKVTAVLQDVALTSAIRGVAAGLATMVVIVAVWRLLGPARRAQLTSAWPPGRHTALVGGTLTIVLIASLWVALPHRSDDTRTVAWVPITTEFPELGDIPADLSALQDVEVSKGAAVAGSKALLDGAIATYSESVDFYGKLADDVRDVDGIRAPEGDEITALVVTDRHNNITMDQVAKAVGDRADISFVMDLGDDTSNGASWEDFSIQSLAAAFSDIPVYAVAGNHDQGPFIREEMERVGFTVLDGGVEEVEGISILGDSDPRSSGLTAGYTGNEDDNIDAIGAQDAELAEIACDAEERIGVMMVHSSASARETIDRGCADLVLSGHLHRQVGPDVTEGEEGITTALTTASTGGAVYAFALGSKLRRDAQVTLVTFDDGRPVGLQIITFQPGRIIDVGDYTELELSPLPGDDDATSAGE</sequence>
<keyword evidence="4" id="KW-1185">Reference proteome</keyword>
<keyword evidence="1" id="KW-0472">Membrane</keyword>
<dbReference type="Proteomes" id="UP000316988">
    <property type="component" value="Unassembled WGS sequence"/>
</dbReference>
<dbReference type="InterPro" id="IPR029052">
    <property type="entry name" value="Metallo-depent_PP-like"/>
</dbReference>
<dbReference type="EMBL" id="VLNT01000030">
    <property type="protein sequence ID" value="TSD53680.1"/>
    <property type="molecule type" value="Genomic_DNA"/>
</dbReference>
<gene>
    <name evidence="3" type="ORF">FNM00_18095</name>
</gene>
<dbReference type="Gene3D" id="3.60.21.10">
    <property type="match status" value="1"/>
</dbReference>
<feature type="domain" description="Calcineurin-like phosphoesterase" evidence="2">
    <location>
        <begin position="271"/>
        <end position="439"/>
    </location>
</feature>
<keyword evidence="1" id="KW-1133">Transmembrane helix</keyword>
<dbReference type="OrthoDB" id="5241348at2"/>
<reference evidence="3 4" key="1">
    <citation type="submission" date="2019-07" db="EMBL/GenBank/DDBJ databases">
        <authorList>
            <person name="Zhao L.H."/>
        </authorList>
    </citation>
    <scope>NUCLEOTIDE SEQUENCE [LARGE SCALE GENOMIC DNA]</scope>
    <source>
        <strain evidence="3 4">Co35</strain>
    </source>
</reference>